<feature type="region of interest" description="Disordered" evidence="3">
    <location>
        <begin position="77"/>
        <end position="124"/>
    </location>
</feature>
<evidence type="ECO:0000256" key="3">
    <source>
        <dbReference type="SAM" id="MobiDB-lite"/>
    </source>
</evidence>
<dbReference type="InterPro" id="IPR050258">
    <property type="entry name" value="Leguminous_Lectin"/>
</dbReference>
<dbReference type="Proteomes" id="UP000734854">
    <property type="component" value="Unassembled WGS sequence"/>
</dbReference>
<dbReference type="Gene3D" id="2.60.120.200">
    <property type="match status" value="1"/>
</dbReference>
<evidence type="ECO:0000313" key="6">
    <source>
        <dbReference type="Proteomes" id="UP000734854"/>
    </source>
</evidence>
<dbReference type="InterPro" id="IPR013320">
    <property type="entry name" value="ConA-like_dom_sf"/>
</dbReference>
<dbReference type="GO" id="GO:0030246">
    <property type="term" value="F:carbohydrate binding"/>
    <property type="evidence" value="ECO:0007669"/>
    <property type="project" value="UniProtKB-KW"/>
</dbReference>
<feature type="compositionally biased region" description="Polar residues" evidence="3">
    <location>
        <begin position="81"/>
        <end position="93"/>
    </location>
</feature>
<feature type="domain" description="Legume lectin" evidence="4">
    <location>
        <begin position="211"/>
        <end position="333"/>
    </location>
</feature>
<evidence type="ECO:0000259" key="4">
    <source>
        <dbReference type="Pfam" id="PF00139"/>
    </source>
</evidence>
<feature type="compositionally biased region" description="Polar residues" evidence="3">
    <location>
        <begin position="8"/>
        <end position="31"/>
    </location>
</feature>
<dbReference type="Pfam" id="PF00139">
    <property type="entry name" value="Lectin_legB"/>
    <property type="match status" value="1"/>
</dbReference>
<dbReference type="AlphaFoldDB" id="A0A8J5BLW9"/>
<keyword evidence="2" id="KW-0430">Lectin</keyword>
<proteinExistence type="inferred from homology"/>
<keyword evidence="6" id="KW-1185">Reference proteome</keyword>
<organism evidence="5 6">
    <name type="scientific">Zingiber officinale</name>
    <name type="common">Ginger</name>
    <name type="synonym">Amomum zingiber</name>
    <dbReference type="NCBI Taxonomy" id="94328"/>
    <lineage>
        <taxon>Eukaryota</taxon>
        <taxon>Viridiplantae</taxon>
        <taxon>Streptophyta</taxon>
        <taxon>Embryophyta</taxon>
        <taxon>Tracheophyta</taxon>
        <taxon>Spermatophyta</taxon>
        <taxon>Magnoliopsida</taxon>
        <taxon>Liliopsida</taxon>
        <taxon>Zingiberales</taxon>
        <taxon>Zingiberaceae</taxon>
        <taxon>Zingiber</taxon>
    </lineage>
</organism>
<dbReference type="PANTHER" id="PTHR32401">
    <property type="entry name" value="CONCANAVALIN A-LIKE LECTIN FAMILY PROTEIN"/>
    <property type="match status" value="1"/>
</dbReference>
<accession>A0A8J5BLW9</accession>
<feature type="region of interest" description="Disordered" evidence="3">
    <location>
        <begin position="1"/>
        <end position="31"/>
    </location>
</feature>
<protein>
    <recommendedName>
        <fullName evidence="4">Legume lectin domain-containing protein</fullName>
    </recommendedName>
</protein>
<dbReference type="EMBL" id="JACMSC010000019">
    <property type="protein sequence ID" value="KAG6474583.1"/>
    <property type="molecule type" value="Genomic_DNA"/>
</dbReference>
<evidence type="ECO:0000256" key="1">
    <source>
        <dbReference type="ARBA" id="ARBA00007606"/>
    </source>
</evidence>
<dbReference type="PANTHER" id="PTHR32401:SF51">
    <property type="entry name" value="NON-SPECIFIC SERINE_THREONINE PROTEIN KINASE"/>
    <property type="match status" value="1"/>
</dbReference>
<comment type="similarity">
    <text evidence="1">Belongs to the leguminous lectin family.</text>
</comment>
<sequence length="351" mass="39001">MQGFIDTSYVTSSTSDPESATTGGVNSQQQWTVQTRARSAKRQMLANQVHIRVMNGKEIDLVSALLASDFHQSMHAHKTVNRQLSSATATRPGSVQKKESKQRHTTYRQQTEQMEHQQTKLQPAQRKNRFLPNKQQEAAGAINLCSKEIGYFTTRLDVPPVRRSTEPDLLPTALYNFTADFAHLHSYNLIAAVQLQPQAAALRATALCVDEITNDSTRQIGHAFFNSRVLMLKNDSMSSPALSFSTTFVLDIITYNGSGGHGMAFVIARSIPLHGVQDGQYLGLLNENNNGNFSNNLFAIEFDTVNATRRFVDFKENHVGVDINNLSSVVADQMFLLMAYCSSRWLLVGGQ</sequence>
<reference evidence="5 6" key="1">
    <citation type="submission" date="2020-08" db="EMBL/GenBank/DDBJ databases">
        <title>Plant Genome Project.</title>
        <authorList>
            <person name="Zhang R.-G."/>
        </authorList>
    </citation>
    <scope>NUCLEOTIDE SEQUENCE [LARGE SCALE GENOMIC DNA]</scope>
    <source>
        <tissue evidence="5">Rhizome</tissue>
    </source>
</reference>
<evidence type="ECO:0000256" key="2">
    <source>
        <dbReference type="ARBA" id="ARBA00022734"/>
    </source>
</evidence>
<comment type="caution">
    <text evidence="5">The sequence shown here is derived from an EMBL/GenBank/DDBJ whole genome shotgun (WGS) entry which is preliminary data.</text>
</comment>
<gene>
    <name evidence="5" type="ORF">ZIOFF_068521</name>
</gene>
<name>A0A8J5BLW9_ZINOF</name>
<dbReference type="SUPFAM" id="SSF49899">
    <property type="entry name" value="Concanavalin A-like lectins/glucanases"/>
    <property type="match status" value="1"/>
</dbReference>
<evidence type="ECO:0000313" key="5">
    <source>
        <dbReference type="EMBL" id="KAG6474583.1"/>
    </source>
</evidence>
<dbReference type="InterPro" id="IPR001220">
    <property type="entry name" value="Legume_lectin_dom"/>
</dbReference>